<dbReference type="PANTHER" id="PTHR11088:SF74">
    <property type="entry name" value="ADENYLATE ISOPENTENYLTRANSFERASE 5, CHLOROPLASTIC"/>
    <property type="match status" value="1"/>
</dbReference>
<keyword evidence="3" id="KW-0203">Cytokinin biosynthesis</keyword>
<reference evidence="6 7" key="1">
    <citation type="journal article" date="2024" name="G3 (Bethesda)">
        <title>Genome assembly of Hibiscus sabdariffa L. provides insights into metabolisms of medicinal natural products.</title>
        <authorList>
            <person name="Kim T."/>
        </authorList>
    </citation>
    <scope>NUCLEOTIDE SEQUENCE [LARGE SCALE GENOMIC DNA]</scope>
    <source>
        <strain evidence="6">TK-2024</strain>
        <tissue evidence="6">Old leaves</tissue>
    </source>
</reference>
<dbReference type="InterPro" id="IPR039657">
    <property type="entry name" value="Dimethylallyltransferase"/>
</dbReference>
<proteinExistence type="inferred from homology"/>
<evidence type="ECO:0000313" key="6">
    <source>
        <dbReference type="EMBL" id="KAK8539467.1"/>
    </source>
</evidence>
<keyword evidence="7" id="KW-1185">Reference proteome</keyword>
<evidence type="ECO:0000313" key="7">
    <source>
        <dbReference type="Proteomes" id="UP001472677"/>
    </source>
</evidence>
<keyword evidence="4" id="KW-0547">Nucleotide-binding</keyword>
<dbReference type="Proteomes" id="UP001472677">
    <property type="component" value="Unassembled WGS sequence"/>
</dbReference>
<sequence>MGATGTGKSRLAIDLSTREIVNSDKMQISNAMLRLLLSAKDHLPIVAGGINSYVEALVNDDPEQFLYETWERLVAGPSTMIVEQFLYEKNRVPTIFPSASSSSVPTAAVAAASR</sequence>
<evidence type="ECO:0000256" key="4">
    <source>
        <dbReference type="ARBA" id="ARBA00022741"/>
    </source>
</evidence>
<evidence type="ECO:0000256" key="2">
    <source>
        <dbReference type="ARBA" id="ARBA00022679"/>
    </source>
</evidence>
<dbReference type="Gene3D" id="3.40.50.300">
    <property type="entry name" value="P-loop containing nucleotide triphosphate hydrolases"/>
    <property type="match status" value="1"/>
</dbReference>
<organism evidence="6 7">
    <name type="scientific">Hibiscus sabdariffa</name>
    <name type="common">roselle</name>
    <dbReference type="NCBI Taxonomy" id="183260"/>
    <lineage>
        <taxon>Eukaryota</taxon>
        <taxon>Viridiplantae</taxon>
        <taxon>Streptophyta</taxon>
        <taxon>Embryophyta</taxon>
        <taxon>Tracheophyta</taxon>
        <taxon>Spermatophyta</taxon>
        <taxon>Magnoliopsida</taxon>
        <taxon>eudicotyledons</taxon>
        <taxon>Gunneridae</taxon>
        <taxon>Pentapetalae</taxon>
        <taxon>rosids</taxon>
        <taxon>malvids</taxon>
        <taxon>Malvales</taxon>
        <taxon>Malvaceae</taxon>
        <taxon>Malvoideae</taxon>
        <taxon>Hibiscus</taxon>
    </lineage>
</organism>
<dbReference type="InterPro" id="IPR027417">
    <property type="entry name" value="P-loop_NTPase"/>
</dbReference>
<accession>A0ABR2DL41</accession>
<evidence type="ECO:0000256" key="3">
    <source>
        <dbReference type="ARBA" id="ARBA00022712"/>
    </source>
</evidence>
<comment type="similarity">
    <text evidence="1">Belongs to the IPP transferase family.</text>
</comment>
<evidence type="ECO:0000256" key="5">
    <source>
        <dbReference type="ARBA" id="ARBA00022840"/>
    </source>
</evidence>
<evidence type="ECO:0000256" key="1">
    <source>
        <dbReference type="ARBA" id="ARBA00005842"/>
    </source>
</evidence>
<keyword evidence="2" id="KW-0808">Transferase</keyword>
<dbReference type="PANTHER" id="PTHR11088">
    <property type="entry name" value="TRNA DIMETHYLALLYLTRANSFERASE"/>
    <property type="match status" value="1"/>
</dbReference>
<gene>
    <name evidence="6" type="ORF">V6N12_043093</name>
</gene>
<protein>
    <submittedName>
        <fullName evidence="6">Uncharacterized protein</fullName>
    </submittedName>
</protein>
<keyword evidence="5" id="KW-0067">ATP-binding</keyword>
<comment type="caution">
    <text evidence="6">The sequence shown here is derived from an EMBL/GenBank/DDBJ whole genome shotgun (WGS) entry which is preliminary data.</text>
</comment>
<dbReference type="EMBL" id="JBBPBM010000026">
    <property type="protein sequence ID" value="KAK8539467.1"/>
    <property type="molecule type" value="Genomic_DNA"/>
</dbReference>
<name>A0ABR2DL41_9ROSI</name>